<dbReference type="SUPFAM" id="SSF46785">
    <property type="entry name" value="Winged helix' DNA-binding domain"/>
    <property type="match status" value="1"/>
</dbReference>
<sequence length="142" mass="15978">MAYTEQKVVETIPIVRPVLEQIAHKWSILVLTFLCEEPKRFNALRRRMGGITQKALTETLRRLERNGLVERHVATTSPIAVVYSITPLGRTLQAPFLSLYDWALDHQGDLDEAQRRFDANEPPCLGGIDAGRPLLSASSQAR</sequence>
<evidence type="ECO:0000259" key="4">
    <source>
        <dbReference type="PROSITE" id="PS51118"/>
    </source>
</evidence>
<keyword evidence="6" id="KW-1185">Reference proteome</keyword>
<evidence type="ECO:0000313" key="5">
    <source>
        <dbReference type="EMBL" id="SHO64129.1"/>
    </source>
</evidence>
<name>A0A1M7ZH39_9HYPH</name>
<evidence type="ECO:0000313" key="6">
    <source>
        <dbReference type="Proteomes" id="UP000186406"/>
    </source>
</evidence>
<dbReference type="PANTHER" id="PTHR33204">
    <property type="entry name" value="TRANSCRIPTIONAL REGULATOR, MARR FAMILY"/>
    <property type="match status" value="1"/>
</dbReference>
<reference evidence="5 6" key="1">
    <citation type="submission" date="2016-12" db="EMBL/GenBank/DDBJ databases">
        <authorList>
            <person name="Song W.-J."/>
            <person name="Kurnit D.M."/>
        </authorList>
    </citation>
    <scope>NUCLEOTIDE SEQUENCE [LARGE SCALE GENOMIC DNA]</scope>
    <source>
        <strain evidence="5 6">DSM 19599</strain>
    </source>
</reference>
<dbReference type="STRING" id="1123029.SAMN02745172_01600"/>
<keyword evidence="1" id="KW-0805">Transcription regulation</keyword>
<gene>
    <name evidence="5" type="ORF">SAMN02745172_01600</name>
</gene>
<dbReference type="EMBL" id="FRXO01000003">
    <property type="protein sequence ID" value="SHO64129.1"/>
    <property type="molecule type" value="Genomic_DNA"/>
</dbReference>
<accession>A0A1M7ZH39</accession>
<dbReference type="InterPro" id="IPR036390">
    <property type="entry name" value="WH_DNA-bd_sf"/>
</dbReference>
<feature type="domain" description="HTH hxlR-type" evidence="4">
    <location>
        <begin position="12"/>
        <end position="111"/>
    </location>
</feature>
<protein>
    <submittedName>
        <fullName evidence="5">Transcriptional regulator, HxlR family</fullName>
    </submittedName>
</protein>
<dbReference type="InterPro" id="IPR036388">
    <property type="entry name" value="WH-like_DNA-bd_sf"/>
</dbReference>
<evidence type="ECO:0000256" key="1">
    <source>
        <dbReference type="ARBA" id="ARBA00023015"/>
    </source>
</evidence>
<dbReference type="InterPro" id="IPR011991">
    <property type="entry name" value="ArsR-like_HTH"/>
</dbReference>
<dbReference type="GO" id="GO:0006355">
    <property type="term" value="P:regulation of DNA-templated transcription"/>
    <property type="evidence" value="ECO:0007669"/>
    <property type="project" value="UniProtKB-ARBA"/>
</dbReference>
<dbReference type="Gene3D" id="1.10.10.10">
    <property type="entry name" value="Winged helix-like DNA-binding domain superfamily/Winged helix DNA-binding domain"/>
    <property type="match status" value="1"/>
</dbReference>
<dbReference type="Pfam" id="PF01638">
    <property type="entry name" value="HxlR"/>
    <property type="match status" value="1"/>
</dbReference>
<dbReference type="PANTHER" id="PTHR33204:SF18">
    <property type="entry name" value="TRANSCRIPTIONAL REGULATORY PROTEIN"/>
    <property type="match status" value="1"/>
</dbReference>
<dbReference type="GO" id="GO:0003677">
    <property type="term" value="F:DNA binding"/>
    <property type="evidence" value="ECO:0007669"/>
    <property type="project" value="UniProtKB-KW"/>
</dbReference>
<dbReference type="PROSITE" id="PS51118">
    <property type="entry name" value="HTH_HXLR"/>
    <property type="match status" value="1"/>
</dbReference>
<evidence type="ECO:0000256" key="3">
    <source>
        <dbReference type="ARBA" id="ARBA00023163"/>
    </source>
</evidence>
<dbReference type="AlphaFoldDB" id="A0A1M7ZH39"/>
<proteinExistence type="predicted"/>
<dbReference type="CDD" id="cd00090">
    <property type="entry name" value="HTH_ARSR"/>
    <property type="match status" value="1"/>
</dbReference>
<dbReference type="RefSeq" id="WP_073627431.1">
    <property type="nucleotide sequence ID" value="NZ_FRXO01000003.1"/>
</dbReference>
<organism evidence="5 6">
    <name type="scientific">Pseudoxanthobacter soli DSM 19599</name>
    <dbReference type="NCBI Taxonomy" id="1123029"/>
    <lineage>
        <taxon>Bacteria</taxon>
        <taxon>Pseudomonadati</taxon>
        <taxon>Pseudomonadota</taxon>
        <taxon>Alphaproteobacteria</taxon>
        <taxon>Hyphomicrobiales</taxon>
        <taxon>Segnochrobactraceae</taxon>
        <taxon>Pseudoxanthobacter</taxon>
    </lineage>
</organism>
<dbReference type="Proteomes" id="UP000186406">
    <property type="component" value="Unassembled WGS sequence"/>
</dbReference>
<evidence type="ECO:0000256" key="2">
    <source>
        <dbReference type="ARBA" id="ARBA00023125"/>
    </source>
</evidence>
<keyword evidence="2" id="KW-0238">DNA-binding</keyword>
<dbReference type="InterPro" id="IPR002577">
    <property type="entry name" value="HTH_HxlR"/>
</dbReference>
<keyword evidence="3" id="KW-0804">Transcription</keyword>
<dbReference type="OrthoDB" id="9800350at2"/>